<evidence type="ECO:0000313" key="2">
    <source>
        <dbReference type="EMBL" id="VDP35806.1"/>
    </source>
</evidence>
<accession>A0A183J4Y9</accession>
<dbReference type="WBParaSite" id="SBAD_0001131301-mRNA-1">
    <property type="protein sequence ID" value="SBAD_0001131301-mRNA-1"/>
    <property type="gene ID" value="SBAD_0001131301"/>
</dbReference>
<protein>
    <submittedName>
        <fullName evidence="4">Pecanex-like protein</fullName>
    </submittedName>
</protein>
<feature type="region of interest" description="Disordered" evidence="1">
    <location>
        <begin position="73"/>
        <end position="100"/>
    </location>
</feature>
<gene>
    <name evidence="2" type="ORF">SBAD_LOCUS10937</name>
</gene>
<keyword evidence="3" id="KW-1185">Reference proteome</keyword>
<dbReference type="Proteomes" id="UP000270296">
    <property type="component" value="Unassembled WGS sequence"/>
</dbReference>
<evidence type="ECO:0000313" key="3">
    <source>
        <dbReference type="Proteomes" id="UP000270296"/>
    </source>
</evidence>
<reference evidence="2 3" key="2">
    <citation type="submission" date="2018-11" db="EMBL/GenBank/DDBJ databases">
        <authorList>
            <consortium name="Pathogen Informatics"/>
        </authorList>
    </citation>
    <scope>NUCLEOTIDE SEQUENCE [LARGE SCALE GENOMIC DNA]</scope>
</reference>
<evidence type="ECO:0000256" key="1">
    <source>
        <dbReference type="SAM" id="MobiDB-lite"/>
    </source>
</evidence>
<dbReference type="AlphaFoldDB" id="A0A183J4Y9"/>
<proteinExistence type="predicted"/>
<dbReference type="EMBL" id="UZAM01014809">
    <property type="protein sequence ID" value="VDP35806.1"/>
    <property type="molecule type" value="Genomic_DNA"/>
</dbReference>
<name>A0A183J4Y9_9BILA</name>
<evidence type="ECO:0000313" key="4">
    <source>
        <dbReference type="WBParaSite" id="SBAD_0001131301-mRNA-1"/>
    </source>
</evidence>
<reference evidence="4" key="1">
    <citation type="submission" date="2016-06" db="UniProtKB">
        <authorList>
            <consortium name="WormBaseParasite"/>
        </authorList>
    </citation>
    <scope>IDENTIFICATION</scope>
</reference>
<sequence length="100" mass="11115">MCFRPCCSTLFMNFSSEAVLTLAKMNVSFSGESVIQGIWQDVLLSWSTQVVFLLRVVREAGSVSWLNVISLMPGSQSYEDPSDKAELEMEQEDGALQKAD</sequence>
<organism evidence="4">
    <name type="scientific">Soboliphyme baturini</name>
    <dbReference type="NCBI Taxonomy" id="241478"/>
    <lineage>
        <taxon>Eukaryota</taxon>
        <taxon>Metazoa</taxon>
        <taxon>Ecdysozoa</taxon>
        <taxon>Nematoda</taxon>
        <taxon>Enoplea</taxon>
        <taxon>Dorylaimia</taxon>
        <taxon>Dioctophymatida</taxon>
        <taxon>Dioctophymatoidea</taxon>
        <taxon>Soboliphymatidae</taxon>
        <taxon>Soboliphyme</taxon>
    </lineage>
</organism>